<feature type="transmembrane region" description="Helical" evidence="5">
    <location>
        <begin position="21"/>
        <end position="38"/>
    </location>
</feature>
<comment type="caution">
    <text evidence="7">The sequence shown here is derived from an EMBL/GenBank/DDBJ whole genome shotgun (WGS) entry which is preliminary data.</text>
</comment>
<evidence type="ECO:0000256" key="5">
    <source>
        <dbReference type="SAM" id="Phobius"/>
    </source>
</evidence>
<name>A0A4R7AYS6_9NEIS</name>
<feature type="domain" description="Integral membrane bound transporter" evidence="6">
    <location>
        <begin position="202"/>
        <end position="322"/>
    </location>
</feature>
<evidence type="ECO:0000259" key="6">
    <source>
        <dbReference type="Pfam" id="PF13515"/>
    </source>
</evidence>
<keyword evidence="4 5" id="KW-0472">Membrane</keyword>
<evidence type="ECO:0000313" key="8">
    <source>
        <dbReference type="Proteomes" id="UP000295611"/>
    </source>
</evidence>
<proteinExistence type="predicted"/>
<keyword evidence="2 5" id="KW-0812">Transmembrane</keyword>
<organism evidence="7 8">
    <name type="scientific">Paludibacterium purpuratum</name>
    <dbReference type="NCBI Taxonomy" id="1144873"/>
    <lineage>
        <taxon>Bacteria</taxon>
        <taxon>Pseudomonadati</taxon>
        <taxon>Pseudomonadota</taxon>
        <taxon>Betaproteobacteria</taxon>
        <taxon>Neisseriales</taxon>
        <taxon>Chromobacteriaceae</taxon>
        <taxon>Paludibacterium</taxon>
    </lineage>
</organism>
<protein>
    <submittedName>
        <fullName evidence="7">Fusaric acid resistance family protein</fullName>
    </submittedName>
</protein>
<feature type="transmembrane region" description="Helical" evidence="5">
    <location>
        <begin position="189"/>
        <end position="208"/>
    </location>
</feature>
<keyword evidence="3 5" id="KW-1133">Transmembrane helix</keyword>
<evidence type="ECO:0000256" key="3">
    <source>
        <dbReference type="ARBA" id="ARBA00022989"/>
    </source>
</evidence>
<accession>A0A4R7AYS6</accession>
<gene>
    <name evidence="7" type="ORF">DFP86_115121</name>
</gene>
<evidence type="ECO:0000313" key="7">
    <source>
        <dbReference type="EMBL" id="TDR73089.1"/>
    </source>
</evidence>
<feature type="transmembrane region" description="Helical" evidence="5">
    <location>
        <begin position="68"/>
        <end position="87"/>
    </location>
</feature>
<evidence type="ECO:0000256" key="1">
    <source>
        <dbReference type="ARBA" id="ARBA00004141"/>
    </source>
</evidence>
<dbReference type="AlphaFoldDB" id="A0A4R7AYS6"/>
<feature type="transmembrane region" description="Helical" evidence="5">
    <location>
        <begin position="315"/>
        <end position="336"/>
    </location>
</feature>
<feature type="transmembrane region" description="Helical" evidence="5">
    <location>
        <begin position="284"/>
        <end position="303"/>
    </location>
</feature>
<evidence type="ECO:0000256" key="4">
    <source>
        <dbReference type="ARBA" id="ARBA00023136"/>
    </source>
</evidence>
<dbReference type="GO" id="GO:0016020">
    <property type="term" value="C:membrane"/>
    <property type="evidence" value="ECO:0007669"/>
    <property type="project" value="UniProtKB-SubCell"/>
</dbReference>
<sequence>MRTLLSQTLTFDRNQPPNWRRALRVSIAIGLPLFIAIWRGEFLPAVYGGVAGLYSMFVDNGGPTAERLVAIVYMTVGMLLCGIAGYVGRWVPGAPLAFLLAFSLLAGWLQGTGTSVELMSKYWLIAFLFGNSDPRLSPLAGTYLLLGGLTGILSVLIDRWLAGRPEKQFGPMLFEAISRLLRRRHSNGYFTFYFASKILAGYAVGYGLGLTRAYWVPLTIAIVTVYDPQLSIAKLIQRLAGSLLGSLVGWAVLTWCHDDTWLALISVLLGAGTALLLNRSYWMAVVPITALVMVLLDFGYPQASTLLAIARVENSIVGCAIAGLGALIYIRLQPWLPREGRRAKRR</sequence>
<reference evidence="7 8" key="1">
    <citation type="submission" date="2019-03" db="EMBL/GenBank/DDBJ databases">
        <title>Genomic Encyclopedia of Type Strains, Phase III (KMG-III): the genomes of soil and plant-associated and newly described type strains.</title>
        <authorList>
            <person name="Whitman W."/>
        </authorList>
    </citation>
    <scope>NUCLEOTIDE SEQUENCE [LARGE SCALE GENOMIC DNA]</scope>
    <source>
        <strain evidence="7 8">CECT 8976</strain>
    </source>
</reference>
<keyword evidence="8" id="KW-1185">Reference proteome</keyword>
<feature type="transmembrane region" description="Helical" evidence="5">
    <location>
        <begin position="136"/>
        <end position="157"/>
    </location>
</feature>
<comment type="subcellular location">
    <subcellularLocation>
        <location evidence="1">Membrane</location>
        <topology evidence="1">Multi-pass membrane protein</topology>
    </subcellularLocation>
</comment>
<dbReference type="EMBL" id="SNZP01000015">
    <property type="protein sequence ID" value="TDR73089.1"/>
    <property type="molecule type" value="Genomic_DNA"/>
</dbReference>
<feature type="transmembrane region" description="Helical" evidence="5">
    <location>
        <begin position="261"/>
        <end position="277"/>
    </location>
</feature>
<dbReference type="InterPro" id="IPR049453">
    <property type="entry name" value="Memb_transporter_dom"/>
</dbReference>
<dbReference type="OrthoDB" id="128040at2"/>
<evidence type="ECO:0000256" key="2">
    <source>
        <dbReference type="ARBA" id="ARBA00022692"/>
    </source>
</evidence>
<feature type="transmembrane region" description="Helical" evidence="5">
    <location>
        <begin position="94"/>
        <end position="116"/>
    </location>
</feature>
<dbReference type="Pfam" id="PF13515">
    <property type="entry name" value="FUSC_2"/>
    <property type="match status" value="1"/>
</dbReference>
<dbReference type="RefSeq" id="WP_133683387.1">
    <property type="nucleotide sequence ID" value="NZ_SNZP01000015.1"/>
</dbReference>
<dbReference type="Proteomes" id="UP000295611">
    <property type="component" value="Unassembled WGS sequence"/>
</dbReference>